<gene>
    <name evidence="1" type="ORF">H1D41_13870</name>
</gene>
<dbReference type="SUPFAM" id="SSF52540">
    <property type="entry name" value="P-loop containing nucleoside triphosphate hydrolases"/>
    <property type="match status" value="1"/>
</dbReference>
<proteinExistence type="predicted"/>
<sequence length="299" mass="33858">MPKAILHIGTMKTGTTSIQAALANNCDVLSDCGYSFFGPPMRHSSMLQPALKSIEKNTDNLIISDEGLWHFANTRRSDTAKLAELLSGYDVTVLIYLRRPDSFLNSWFQQGLKSGTGSGTMTEFLASSFVNTGLQFEKLIANFDMLFGRGSVRLRPYEHPQLHGGDAVSDFLHTVDLPIERFNIPKRSNETPDTDDLLLRSLLRRPSDHTQKMSAQLDKVEKHLDRYGYKGRRYSLLTREELTRLNDTYKPIFRTLQEKYGGGDNSDFFQSWANPDDVNEGLLGLRKTQEAIMRLASIR</sequence>
<dbReference type="Proteomes" id="UP000640583">
    <property type="component" value="Unassembled WGS sequence"/>
</dbReference>
<dbReference type="Gene3D" id="3.40.50.300">
    <property type="entry name" value="P-loop containing nucleotide triphosphate hydrolases"/>
    <property type="match status" value="1"/>
</dbReference>
<evidence type="ECO:0000313" key="2">
    <source>
        <dbReference type="Proteomes" id="UP000640583"/>
    </source>
</evidence>
<protein>
    <recommendedName>
        <fullName evidence="3">Sulfotransferase domain-containing protein</fullName>
    </recommendedName>
</protein>
<name>A0A8J7IEF5_9RHOB</name>
<evidence type="ECO:0000313" key="1">
    <source>
        <dbReference type="EMBL" id="MBI1494729.1"/>
    </source>
</evidence>
<organism evidence="1 2">
    <name type="scientific">Halocynthiibacter styelae</name>
    <dbReference type="NCBI Taxonomy" id="2761955"/>
    <lineage>
        <taxon>Bacteria</taxon>
        <taxon>Pseudomonadati</taxon>
        <taxon>Pseudomonadota</taxon>
        <taxon>Alphaproteobacteria</taxon>
        <taxon>Rhodobacterales</taxon>
        <taxon>Paracoccaceae</taxon>
        <taxon>Halocynthiibacter</taxon>
    </lineage>
</organism>
<reference evidence="1" key="1">
    <citation type="submission" date="2020-10" db="EMBL/GenBank/DDBJ databases">
        <title>Paenihalocynthiibacter styelae gen. nov., sp. nov., isolated from stalked sea squirt Styela clava.</title>
        <authorList>
            <person name="Kim Y.-O."/>
            <person name="Yoon J.-H."/>
        </authorList>
    </citation>
    <scope>NUCLEOTIDE SEQUENCE</scope>
    <source>
        <strain evidence="1">MYP1-1</strain>
    </source>
</reference>
<accession>A0A8J7IEF5</accession>
<dbReference type="InterPro" id="IPR027417">
    <property type="entry name" value="P-loop_NTPase"/>
</dbReference>
<dbReference type="EMBL" id="JADCKQ010000011">
    <property type="protein sequence ID" value="MBI1494729.1"/>
    <property type="molecule type" value="Genomic_DNA"/>
</dbReference>
<dbReference type="AlphaFoldDB" id="A0A8J7IEF5"/>
<comment type="caution">
    <text evidence="1">The sequence shown here is derived from an EMBL/GenBank/DDBJ whole genome shotgun (WGS) entry which is preliminary data.</text>
</comment>
<evidence type="ECO:0008006" key="3">
    <source>
        <dbReference type="Google" id="ProtNLM"/>
    </source>
</evidence>
<keyword evidence="2" id="KW-1185">Reference proteome</keyword>
<dbReference type="RefSeq" id="WP_228849480.1">
    <property type="nucleotide sequence ID" value="NZ_JADCKQ010000011.1"/>
</dbReference>